<feature type="transmembrane region" description="Helical" evidence="6">
    <location>
        <begin position="304"/>
        <end position="337"/>
    </location>
</feature>
<protein>
    <submittedName>
        <fullName evidence="8">Putative ABC transport system permease protein</fullName>
    </submittedName>
</protein>
<dbReference type="EMBL" id="PVTQ01000002">
    <property type="protein sequence ID" value="PRY92362.1"/>
    <property type="molecule type" value="Genomic_DNA"/>
</dbReference>
<dbReference type="InterPro" id="IPR003838">
    <property type="entry name" value="ABC3_permease_C"/>
</dbReference>
<dbReference type="Pfam" id="PF02687">
    <property type="entry name" value="FtsX"/>
    <property type="match status" value="2"/>
</dbReference>
<sequence>MSLTTAARLARRELRAGLRGFYIFLACLALGVAAIAGVGTVRSAIQAGLDREGAALLGGDAEIELTYRYANEDELAWMTETALRVSEVVDFRSMAVVGDERALTQVKAVDDLYPLIGTMQLDPSMPLDQALDGNGSLPGGVMAKALADRLGLVAGDTFRLGSQDFTLSAIITREPDDAGAGFSLGPRTLVRSVDLATSGLLGPGTLFETKYRLDLPDTADLEVTEQEARDVFSASGIRWRDSRNGAPGVERFVNRLGSFLVIVGLSGLAVGGVGVSAAVQAYLQRKTGVIATLKTLGATRSTIFQSYFLQVMAIAVIGIALGLIIGAGLPLALAPLITASLPIPAEFAIYPMPLIEAAIYGILTALLFTLIPLARTEAIRPATLFRDALGGKGAWPRPAYLIATALLVALLVGTAVSFSDAPTLTLWTALGIAAALLVLFGAAKGIIALSRRLSRHAHGLPALRWALAAIGGPRQEATSVVLSLGLGLSVLAAVGQIDGNLRYAIARDLPERAPSYFFVDIQTDQLDGFLQRVETDPSVTKVDTAPMLRGVVTQINDVPALEVAPDHWVVRGDRGITYADKLPERTIITEGEYWPEGYDGPPQISFAAEEAEEIGLKLGDTLTINVLGRDIKGTITSFRQVDFSNAGIGFVLTMNPAALRGAPHTHIATVYSDTENEAQILRDLATAYPNITAIRVRDAVERVAEVLKSIAAAASYGAGMTLLTGFLVLLGASAAGEPGRTYEAAVLKTLGATRARILSSFAIRSMIMGAAAGLVALIAGITAGWAVSIFVMETDFTITWSSAILIVLGGILANLAAGFASAWRSLRVRPARVLRAKD</sequence>
<evidence type="ECO:0000313" key="9">
    <source>
        <dbReference type="Proteomes" id="UP000238392"/>
    </source>
</evidence>
<dbReference type="PANTHER" id="PTHR30287">
    <property type="entry name" value="MEMBRANE COMPONENT OF PREDICTED ABC SUPERFAMILY METABOLITE UPTAKE TRANSPORTER"/>
    <property type="match status" value="1"/>
</dbReference>
<evidence type="ECO:0000256" key="6">
    <source>
        <dbReference type="SAM" id="Phobius"/>
    </source>
</evidence>
<dbReference type="GO" id="GO:0005886">
    <property type="term" value="C:plasma membrane"/>
    <property type="evidence" value="ECO:0007669"/>
    <property type="project" value="UniProtKB-SubCell"/>
</dbReference>
<gene>
    <name evidence="8" type="ORF">CLV74_102277</name>
</gene>
<evidence type="ECO:0000256" key="4">
    <source>
        <dbReference type="ARBA" id="ARBA00022989"/>
    </source>
</evidence>
<evidence type="ECO:0000256" key="1">
    <source>
        <dbReference type="ARBA" id="ARBA00004651"/>
    </source>
</evidence>
<name>A0A2T0X084_9RHOB</name>
<feature type="transmembrane region" description="Helical" evidence="6">
    <location>
        <begin position="424"/>
        <end position="447"/>
    </location>
</feature>
<dbReference type="RefSeq" id="WP_106262883.1">
    <property type="nucleotide sequence ID" value="NZ_PVTQ01000002.1"/>
</dbReference>
<reference evidence="8 9" key="1">
    <citation type="submission" date="2018-03" db="EMBL/GenBank/DDBJ databases">
        <title>Genomic Encyclopedia of Archaeal and Bacterial Type Strains, Phase II (KMG-II): from individual species to whole genera.</title>
        <authorList>
            <person name="Goeker M."/>
        </authorList>
    </citation>
    <scope>NUCLEOTIDE SEQUENCE [LARGE SCALE GENOMIC DNA]</scope>
    <source>
        <strain evidence="8 9">DSM 100212</strain>
    </source>
</reference>
<feature type="transmembrane region" description="Helical" evidence="6">
    <location>
        <begin position="766"/>
        <end position="792"/>
    </location>
</feature>
<evidence type="ECO:0000256" key="3">
    <source>
        <dbReference type="ARBA" id="ARBA00022692"/>
    </source>
</evidence>
<keyword evidence="5 6" id="KW-0472">Membrane</keyword>
<dbReference type="OrthoDB" id="9775544at2"/>
<comment type="caution">
    <text evidence="8">The sequence shown here is derived from an EMBL/GenBank/DDBJ whole genome shotgun (WGS) entry which is preliminary data.</text>
</comment>
<proteinExistence type="predicted"/>
<dbReference type="Proteomes" id="UP000238392">
    <property type="component" value="Unassembled WGS sequence"/>
</dbReference>
<evidence type="ECO:0000256" key="5">
    <source>
        <dbReference type="ARBA" id="ARBA00023136"/>
    </source>
</evidence>
<organism evidence="8 9">
    <name type="scientific">Donghicola tyrosinivorans</name>
    <dbReference type="NCBI Taxonomy" id="1652492"/>
    <lineage>
        <taxon>Bacteria</taxon>
        <taxon>Pseudomonadati</taxon>
        <taxon>Pseudomonadota</taxon>
        <taxon>Alphaproteobacteria</taxon>
        <taxon>Rhodobacterales</taxon>
        <taxon>Roseobacteraceae</taxon>
        <taxon>Donghicola</taxon>
    </lineage>
</organism>
<keyword evidence="9" id="KW-1185">Reference proteome</keyword>
<feature type="transmembrane region" description="Helical" evidence="6">
    <location>
        <begin position="399"/>
        <end position="418"/>
    </location>
</feature>
<dbReference type="InterPro" id="IPR038766">
    <property type="entry name" value="Membrane_comp_ABC_pdt"/>
</dbReference>
<keyword evidence="3 6" id="KW-0812">Transmembrane</keyword>
<dbReference type="PANTHER" id="PTHR30287:SF1">
    <property type="entry name" value="INNER MEMBRANE PROTEIN"/>
    <property type="match status" value="1"/>
</dbReference>
<accession>A0A2T0X084</accession>
<feature type="transmembrane region" description="Helical" evidence="6">
    <location>
        <begin position="259"/>
        <end position="283"/>
    </location>
</feature>
<evidence type="ECO:0000313" key="8">
    <source>
        <dbReference type="EMBL" id="PRY92362.1"/>
    </source>
</evidence>
<feature type="transmembrane region" description="Helical" evidence="6">
    <location>
        <begin position="798"/>
        <end position="823"/>
    </location>
</feature>
<evidence type="ECO:0000256" key="2">
    <source>
        <dbReference type="ARBA" id="ARBA00022475"/>
    </source>
</evidence>
<keyword evidence="2" id="KW-1003">Cell membrane</keyword>
<dbReference type="AlphaFoldDB" id="A0A2T0X084"/>
<keyword evidence="4 6" id="KW-1133">Transmembrane helix</keyword>
<evidence type="ECO:0000259" key="7">
    <source>
        <dbReference type="Pfam" id="PF02687"/>
    </source>
</evidence>
<feature type="transmembrane region" description="Helical" evidence="6">
    <location>
        <begin position="21"/>
        <end position="41"/>
    </location>
</feature>
<feature type="domain" description="ABC3 transporter permease C-terminal" evidence="7">
    <location>
        <begin position="719"/>
        <end position="828"/>
    </location>
</feature>
<feature type="domain" description="ABC3 transporter permease C-terminal" evidence="7">
    <location>
        <begin position="262"/>
        <end position="375"/>
    </location>
</feature>
<comment type="subcellular location">
    <subcellularLocation>
        <location evidence="1">Cell membrane</location>
        <topology evidence="1">Multi-pass membrane protein</topology>
    </subcellularLocation>
</comment>
<feature type="transmembrane region" description="Helical" evidence="6">
    <location>
        <begin position="357"/>
        <end position="378"/>
    </location>
</feature>